<dbReference type="AlphaFoldDB" id="A0A5A5TKC1"/>
<accession>A0A5A5TKC1</accession>
<protein>
    <submittedName>
        <fullName evidence="7">Uncharacterized protein</fullName>
    </submittedName>
</protein>
<evidence type="ECO:0000256" key="5">
    <source>
        <dbReference type="ARBA" id="ARBA00023136"/>
    </source>
</evidence>
<feature type="transmembrane region" description="Helical" evidence="6">
    <location>
        <begin position="153"/>
        <end position="176"/>
    </location>
</feature>
<keyword evidence="3 6" id="KW-0812">Transmembrane</keyword>
<dbReference type="Proteomes" id="UP000322530">
    <property type="component" value="Unassembled WGS sequence"/>
</dbReference>
<dbReference type="InterPro" id="IPR005496">
    <property type="entry name" value="Integral_membrane_TerC"/>
</dbReference>
<dbReference type="PANTHER" id="PTHR30238:SF4">
    <property type="entry name" value="SLL1022 PROTEIN"/>
    <property type="match status" value="1"/>
</dbReference>
<dbReference type="OrthoDB" id="5295733at2"/>
<dbReference type="PANTHER" id="PTHR30238">
    <property type="entry name" value="MEMBRANE BOUND PREDICTED REDOX MODULATOR"/>
    <property type="match status" value="1"/>
</dbReference>
<comment type="similarity">
    <text evidence="2">Belongs to the TerC family.</text>
</comment>
<sequence length="279" mass="30584">MTQMNTFVFGSMVGGVLLLDLFLSGDNVLIIGAAAAGLQRRQRWYAILVGGLVAMILRIILTALASVVLNIPFIQIAGAIVLLYLAQKLLRERTQIGNDSSTQSDELSHLDPIKRRTQTNNAFLSALLTILLADITMSLDNVIAVGALANGEIWPLIIGLIGSITILMLGSAVVSVLIERLRWILDIAAFVLGWTSALMLHDDLTTLAAANHATWLLTLNTIQIGWNFFHLSLLIVILLVITSSIIFIFDLYYRKKDHQQAVIVVNTKNELVDNKVKSS</sequence>
<feature type="transmembrane region" description="Helical" evidence="6">
    <location>
        <begin position="183"/>
        <end position="201"/>
    </location>
</feature>
<evidence type="ECO:0000256" key="4">
    <source>
        <dbReference type="ARBA" id="ARBA00022989"/>
    </source>
</evidence>
<keyword evidence="8" id="KW-1185">Reference proteome</keyword>
<evidence type="ECO:0000313" key="8">
    <source>
        <dbReference type="Proteomes" id="UP000322530"/>
    </source>
</evidence>
<evidence type="ECO:0000256" key="6">
    <source>
        <dbReference type="SAM" id="Phobius"/>
    </source>
</evidence>
<feature type="transmembrane region" description="Helical" evidence="6">
    <location>
        <begin position="67"/>
        <end position="86"/>
    </location>
</feature>
<evidence type="ECO:0000313" key="7">
    <source>
        <dbReference type="EMBL" id="GCF11678.1"/>
    </source>
</evidence>
<evidence type="ECO:0000256" key="3">
    <source>
        <dbReference type="ARBA" id="ARBA00022692"/>
    </source>
</evidence>
<feature type="transmembrane region" description="Helical" evidence="6">
    <location>
        <begin position="44"/>
        <end position="61"/>
    </location>
</feature>
<evidence type="ECO:0000256" key="2">
    <source>
        <dbReference type="ARBA" id="ARBA00007511"/>
    </source>
</evidence>
<dbReference type="GO" id="GO:0016020">
    <property type="term" value="C:membrane"/>
    <property type="evidence" value="ECO:0007669"/>
    <property type="project" value="UniProtKB-SubCell"/>
</dbReference>
<gene>
    <name evidence="7" type="ORF">KDI_52420</name>
</gene>
<dbReference type="Pfam" id="PF03741">
    <property type="entry name" value="TerC"/>
    <property type="match status" value="1"/>
</dbReference>
<proteinExistence type="inferred from homology"/>
<dbReference type="EMBL" id="BIXY01000133">
    <property type="protein sequence ID" value="GCF11678.1"/>
    <property type="molecule type" value="Genomic_DNA"/>
</dbReference>
<comment type="caution">
    <text evidence="7">The sequence shown here is derived from an EMBL/GenBank/DDBJ whole genome shotgun (WGS) entry which is preliminary data.</text>
</comment>
<reference evidence="7 8" key="1">
    <citation type="submission" date="2019-01" db="EMBL/GenBank/DDBJ databases">
        <title>Draft genome sequence of Dictyobacter sp. Uno17.</title>
        <authorList>
            <person name="Wang C.M."/>
            <person name="Zheng Y."/>
            <person name="Sakai Y."/>
            <person name="Abe K."/>
            <person name="Yokota A."/>
            <person name="Yabe S."/>
        </authorList>
    </citation>
    <scope>NUCLEOTIDE SEQUENCE [LARGE SCALE GENOMIC DNA]</scope>
    <source>
        <strain evidence="7 8">Uno17</strain>
    </source>
</reference>
<comment type="subcellular location">
    <subcellularLocation>
        <location evidence="1">Membrane</location>
        <topology evidence="1">Multi-pass membrane protein</topology>
    </subcellularLocation>
</comment>
<feature type="transmembrane region" description="Helical" evidence="6">
    <location>
        <begin position="228"/>
        <end position="253"/>
    </location>
</feature>
<dbReference type="InterPro" id="IPR022301">
    <property type="entry name" value="Integral_membrane_YjbE"/>
</dbReference>
<evidence type="ECO:0000256" key="1">
    <source>
        <dbReference type="ARBA" id="ARBA00004141"/>
    </source>
</evidence>
<dbReference type="NCBIfam" id="TIGR03717">
    <property type="entry name" value="R_switched_YjbE"/>
    <property type="match status" value="1"/>
</dbReference>
<feature type="transmembrane region" description="Helical" evidence="6">
    <location>
        <begin position="122"/>
        <end position="147"/>
    </location>
</feature>
<keyword evidence="4 6" id="KW-1133">Transmembrane helix</keyword>
<name>A0A5A5TKC1_9CHLR</name>
<keyword evidence="5 6" id="KW-0472">Membrane</keyword>
<organism evidence="7 8">
    <name type="scientific">Dictyobacter arantiisoli</name>
    <dbReference type="NCBI Taxonomy" id="2014874"/>
    <lineage>
        <taxon>Bacteria</taxon>
        <taxon>Bacillati</taxon>
        <taxon>Chloroflexota</taxon>
        <taxon>Ktedonobacteria</taxon>
        <taxon>Ktedonobacterales</taxon>
        <taxon>Dictyobacteraceae</taxon>
        <taxon>Dictyobacter</taxon>
    </lineage>
</organism>